<keyword evidence="10" id="KW-1185">Reference proteome</keyword>
<keyword evidence="5" id="KW-0812">Transmembrane</keyword>
<dbReference type="Gene3D" id="1.20.1600.10">
    <property type="entry name" value="Outer membrane efflux proteins (OEP)"/>
    <property type="match status" value="1"/>
</dbReference>
<organism evidence="9 10">
    <name type="scientific">Sinobacterium norvegicum</name>
    <dbReference type="NCBI Taxonomy" id="1641715"/>
    <lineage>
        <taxon>Bacteria</taxon>
        <taxon>Pseudomonadati</taxon>
        <taxon>Pseudomonadota</taxon>
        <taxon>Gammaproteobacteria</taxon>
        <taxon>Cellvibrionales</taxon>
        <taxon>Spongiibacteraceae</taxon>
        <taxon>Sinobacterium</taxon>
    </lineage>
</organism>
<dbReference type="RefSeq" id="WP_237442973.1">
    <property type="nucleotide sequence ID" value="NZ_CAKLPX010000001.1"/>
</dbReference>
<protein>
    <submittedName>
        <fullName evidence="9">Outer membrane efflux protein BepC</fullName>
    </submittedName>
</protein>
<comment type="subcellular location">
    <subcellularLocation>
        <location evidence="1">Cell outer membrane</location>
    </subcellularLocation>
</comment>
<dbReference type="InterPro" id="IPR003423">
    <property type="entry name" value="OMP_efflux"/>
</dbReference>
<proteinExistence type="inferred from homology"/>
<evidence type="ECO:0000256" key="2">
    <source>
        <dbReference type="ARBA" id="ARBA00007613"/>
    </source>
</evidence>
<feature type="chain" id="PRO_5046255082" evidence="8">
    <location>
        <begin position="20"/>
        <end position="448"/>
    </location>
</feature>
<keyword evidence="3" id="KW-0813">Transport</keyword>
<dbReference type="Pfam" id="PF02321">
    <property type="entry name" value="OEP"/>
    <property type="match status" value="2"/>
</dbReference>
<name>A0ABN8ECT8_9GAMM</name>
<dbReference type="Proteomes" id="UP000838100">
    <property type="component" value="Unassembled WGS sequence"/>
</dbReference>
<evidence type="ECO:0000313" key="10">
    <source>
        <dbReference type="Proteomes" id="UP000838100"/>
    </source>
</evidence>
<evidence type="ECO:0000256" key="1">
    <source>
        <dbReference type="ARBA" id="ARBA00004442"/>
    </source>
</evidence>
<keyword evidence="6" id="KW-0472">Membrane</keyword>
<gene>
    <name evidence="9" type="primary">bepC_2</name>
    <name evidence="9" type="ORF">SIN8267_00382</name>
</gene>
<comment type="similarity">
    <text evidence="2">Belongs to the outer membrane factor (OMF) (TC 1.B.17) family.</text>
</comment>
<dbReference type="InterPro" id="IPR051906">
    <property type="entry name" value="TolC-like"/>
</dbReference>
<evidence type="ECO:0000256" key="4">
    <source>
        <dbReference type="ARBA" id="ARBA00022452"/>
    </source>
</evidence>
<keyword evidence="8" id="KW-0732">Signal</keyword>
<evidence type="ECO:0000256" key="7">
    <source>
        <dbReference type="ARBA" id="ARBA00023237"/>
    </source>
</evidence>
<dbReference type="NCBIfam" id="TIGR01844">
    <property type="entry name" value="type_I_sec_TolC"/>
    <property type="match status" value="1"/>
</dbReference>
<dbReference type="PANTHER" id="PTHR30026">
    <property type="entry name" value="OUTER MEMBRANE PROTEIN TOLC"/>
    <property type="match status" value="1"/>
</dbReference>
<reference evidence="9" key="1">
    <citation type="submission" date="2021-12" db="EMBL/GenBank/DDBJ databases">
        <authorList>
            <person name="Rodrigo-Torres L."/>
            <person name="Arahal R. D."/>
            <person name="Lucena T."/>
        </authorList>
    </citation>
    <scope>NUCLEOTIDE SEQUENCE</scope>
    <source>
        <strain evidence="9">CECT 8267</strain>
    </source>
</reference>
<dbReference type="EMBL" id="CAKLPX010000001">
    <property type="protein sequence ID" value="CAH0990290.1"/>
    <property type="molecule type" value="Genomic_DNA"/>
</dbReference>
<dbReference type="PANTHER" id="PTHR30026:SF22">
    <property type="entry name" value="OUTER MEMBRANE EFFLUX PROTEIN"/>
    <property type="match status" value="1"/>
</dbReference>
<evidence type="ECO:0000313" key="9">
    <source>
        <dbReference type="EMBL" id="CAH0990290.1"/>
    </source>
</evidence>
<feature type="signal peptide" evidence="8">
    <location>
        <begin position="1"/>
        <end position="19"/>
    </location>
</feature>
<evidence type="ECO:0000256" key="5">
    <source>
        <dbReference type="ARBA" id="ARBA00022692"/>
    </source>
</evidence>
<comment type="caution">
    <text evidence="9">The sequence shown here is derived from an EMBL/GenBank/DDBJ whole genome shotgun (WGS) entry which is preliminary data.</text>
</comment>
<dbReference type="InterPro" id="IPR010130">
    <property type="entry name" value="T1SS_OMP_TolC"/>
</dbReference>
<keyword evidence="4" id="KW-1134">Transmembrane beta strand</keyword>
<keyword evidence="7" id="KW-0998">Cell outer membrane</keyword>
<accession>A0ABN8ECT8</accession>
<sequence>MRSVFFIGGLLLASQSLNAITLEESVAAAIDTNPTVSQQYALFQASVSKTDSAGYRYKPQVTLNAGIGYEETYYQNGEKLSRRNDDQLENPNHDLTRKELSLTVSQMLFDGFETSYNVDRLSSEAEADRLSLIASAENIALEVTDLYIQLLKAKAVIELADKNVADHEAVYNDIVVRANKGLSSQSDLAQISARVASSKASLVASKNNYFDLRAQYFTLVGQPADDLISPMPDRNLMPSSLSAALTDARKQHPQIQSAISDLEAAQKQFNGSKSDYYPEVSLELTANKNDDISGIPGRDEDARIMLNLSYDLYDGGRRENDIKAAGWYYEQAFGIRQNTERQVIEGMKLAWYARENLILQQQLLEQNVDAAKIAEAGYQQQFSIGRRSLLDVLDAKIEVFVARKNYLSAFYDRTYAEYRIANAMGLLIYALRIEYPEQWQTDEESNRG</sequence>
<evidence type="ECO:0000256" key="8">
    <source>
        <dbReference type="SAM" id="SignalP"/>
    </source>
</evidence>
<dbReference type="SUPFAM" id="SSF56954">
    <property type="entry name" value="Outer membrane efflux proteins (OEP)"/>
    <property type="match status" value="1"/>
</dbReference>
<evidence type="ECO:0000256" key="3">
    <source>
        <dbReference type="ARBA" id="ARBA00022448"/>
    </source>
</evidence>
<evidence type="ECO:0000256" key="6">
    <source>
        <dbReference type="ARBA" id="ARBA00023136"/>
    </source>
</evidence>